<evidence type="ECO:0000313" key="13">
    <source>
        <dbReference type="Proteomes" id="UP000307440"/>
    </source>
</evidence>
<evidence type="ECO:0000256" key="1">
    <source>
        <dbReference type="ARBA" id="ARBA00001947"/>
    </source>
</evidence>
<evidence type="ECO:0000259" key="11">
    <source>
        <dbReference type="Pfam" id="PF05649"/>
    </source>
</evidence>
<dbReference type="AlphaFoldDB" id="A0A5C3LAC3"/>
<dbReference type="OrthoDB" id="6475849at2759"/>
<feature type="region of interest" description="Disordered" evidence="8">
    <location>
        <begin position="378"/>
        <end position="428"/>
    </location>
</feature>
<keyword evidence="3" id="KW-0645">Protease</keyword>
<keyword evidence="9" id="KW-0812">Transmembrane</keyword>
<dbReference type="Pfam" id="PF01431">
    <property type="entry name" value="Peptidase_M13"/>
    <property type="match status" value="1"/>
</dbReference>
<keyword evidence="7" id="KW-0482">Metalloprotease</keyword>
<gene>
    <name evidence="12" type="ORF">FA15DRAFT_178910</name>
</gene>
<keyword evidence="9" id="KW-1133">Transmembrane helix</keyword>
<feature type="transmembrane region" description="Helical" evidence="9">
    <location>
        <begin position="64"/>
        <end position="86"/>
    </location>
</feature>
<protein>
    <submittedName>
        <fullName evidence="12">Endothelin-converting enzyme 1</fullName>
    </submittedName>
</protein>
<evidence type="ECO:0000313" key="12">
    <source>
        <dbReference type="EMBL" id="TFK29797.1"/>
    </source>
</evidence>
<evidence type="ECO:0000256" key="3">
    <source>
        <dbReference type="ARBA" id="ARBA00022670"/>
    </source>
</evidence>
<keyword evidence="6" id="KW-0862">Zinc</keyword>
<dbReference type="EMBL" id="ML210147">
    <property type="protein sequence ID" value="TFK29797.1"/>
    <property type="molecule type" value="Genomic_DNA"/>
</dbReference>
<dbReference type="Proteomes" id="UP000307440">
    <property type="component" value="Unassembled WGS sequence"/>
</dbReference>
<evidence type="ECO:0000256" key="2">
    <source>
        <dbReference type="ARBA" id="ARBA00007357"/>
    </source>
</evidence>
<comment type="cofactor">
    <cofactor evidence="1">
        <name>Zn(2+)</name>
        <dbReference type="ChEBI" id="CHEBI:29105"/>
    </cofactor>
</comment>
<evidence type="ECO:0000256" key="7">
    <source>
        <dbReference type="ARBA" id="ARBA00023049"/>
    </source>
</evidence>
<dbReference type="PANTHER" id="PTHR11733">
    <property type="entry name" value="ZINC METALLOPROTEASE FAMILY M13 NEPRILYSIN-RELATED"/>
    <property type="match status" value="1"/>
</dbReference>
<sequence length="904" mass="101030">MVCVLGLHCSRDTQLLCQPTERSSLLQDSDSEAGPSRDGHRNNVTFQERVNAVATEPLTPLSKILLVLSLVLLLLSSVFIGLFAGAQHKLKVGHPGEPGQDTITSTITATRTMVTTTTSKRVSTTSVTTTATVTTTVSAPPLPGPTFPPHERPCMEPHCVIEAAAILSSLDVTKDPCENFYDFANGGWLKAHPLPADKDSFGNFEALAQQNKQLVQQLIEDKSYTVEFTGDADQELLRKLRNQYNSCLNENNLNGIGEKPLRHFIKTIRKLYREEDTDVTSKLFSSLREEGEEEKPVFKFNGLTAATAYLHSRGIPALFSFDIEGDVGKDPNFMVLWFSQPELGLPSKEYYEEKSIRTVYRSVVEDLLVRVVDILADGDDDDDDKEEKPEEKQLIDNSDSQVWPPWPWPGGGDPDKDPSTPSNGTERAKELAKGVIKFERKLAKASLDLDVLYQDPIATYNPVPLSNLTDTLHMFDFPTYFSEFTPRSYPDRVVLTYPSYAASLADILNDTSSDVIEAYLVSRALLSLSSYLGPETELWQAQRTLYETLSGIKKGAVGDRAEYCVSKVEETLGFAAGRFFVKEAFGGDSKAKATKLIENVVKAFKASLPHIDWMDGKSAKAAAEKADAIRIKVGYPEYPKTTDPDSILRYYNGVNIDRNRFFENMLSSSASDVFKKWLQLGKQRNFESWEMFPTTVNAYFNPPSNEIVFPAGILQPPFFSHGWPGYMSYGAFGQVASHELTHAFDSAGRLYNQNGKLEQWWTNTTSEGFNKKQKCIVDQYSKYTIDDGKGSKIPVNNIGDSGLIQAYRAWKAQFDSALENGTEYLLPGISYTREQLFFISFARIWARAMKPAAAVRRIRTDPHSPTRYRVDGTLSNIPEFAKVFNCRQGSKLNPPPEDRCVFWG</sequence>
<proteinExistence type="inferred from homology"/>
<keyword evidence="13" id="KW-1185">Reference proteome</keyword>
<dbReference type="InterPro" id="IPR018497">
    <property type="entry name" value="Peptidase_M13_C"/>
</dbReference>
<feature type="domain" description="Peptidase M13 C-terminal" evidence="10">
    <location>
        <begin position="697"/>
        <end position="900"/>
    </location>
</feature>
<evidence type="ECO:0000256" key="6">
    <source>
        <dbReference type="ARBA" id="ARBA00022833"/>
    </source>
</evidence>
<dbReference type="PANTHER" id="PTHR11733:SF167">
    <property type="entry name" value="FI17812P1-RELATED"/>
    <property type="match status" value="1"/>
</dbReference>
<dbReference type="Gene3D" id="1.10.1380.10">
    <property type="entry name" value="Neutral endopeptidase , domain2"/>
    <property type="match status" value="1"/>
</dbReference>
<dbReference type="InterPro" id="IPR000718">
    <property type="entry name" value="Peptidase_M13"/>
</dbReference>
<evidence type="ECO:0000256" key="9">
    <source>
        <dbReference type="SAM" id="Phobius"/>
    </source>
</evidence>
<dbReference type="SUPFAM" id="SSF55486">
    <property type="entry name" value="Metalloproteases ('zincins'), catalytic domain"/>
    <property type="match status" value="1"/>
</dbReference>
<dbReference type="Pfam" id="PF05649">
    <property type="entry name" value="Peptidase_M13_N"/>
    <property type="match status" value="1"/>
</dbReference>
<keyword evidence="5" id="KW-0378">Hydrolase</keyword>
<comment type="similarity">
    <text evidence="2">Belongs to the peptidase M13 family.</text>
</comment>
<dbReference type="GO" id="GO:0016485">
    <property type="term" value="P:protein processing"/>
    <property type="evidence" value="ECO:0007669"/>
    <property type="project" value="TreeGrafter"/>
</dbReference>
<dbReference type="PROSITE" id="PS51885">
    <property type="entry name" value="NEPRILYSIN"/>
    <property type="match status" value="1"/>
</dbReference>
<dbReference type="Gene3D" id="3.40.390.10">
    <property type="entry name" value="Collagenase (Catalytic Domain)"/>
    <property type="match status" value="1"/>
</dbReference>
<dbReference type="InterPro" id="IPR008753">
    <property type="entry name" value="Peptidase_M13_N"/>
</dbReference>
<dbReference type="PRINTS" id="PR00786">
    <property type="entry name" value="NEPRILYSIN"/>
</dbReference>
<dbReference type="GO" id="GO:0004222">
    <property type="term" value="F:metalloendopeptidase activity"/>
    <property type="evidence" value="ECO:0007669"/>
    <property type="project" value="InterPro"/>
</dbReference>
<name>A0A5C3LAC3_COPMA</name>
<evidence type="ECO:0000256" key="8">
    <source>
        <dbReference type="SAM" id="MobiDB-lite"/>
    </source>
</evidence>
<feature type="domain" description="Peptidase M13 N-terminal" evidence="11">
    <location>
        <begin position="176"/>
        <end position="636"/>
    </location>
</feature>
<dbReference type="GO" id="GO:0005886">
    <property type="term" value="C:plasma membrane"/>
    <property type="evidence" value="ECO:0007669"/>
    <property type="project" value="TreeGrafter"/>
</dbReference>
<evidence type="ECO:0000259" key="10">
    <source>
        <dbReference type="Pfam" id="PF01431"/>
    </source>
</evidence>
<dbReference type="InterPro" id="IPR042089">
    <property type="entry name" value="Peptidase_M13_dom_2"/>
</dbReference>
<dbReference type="STRING" id="230819.A0A5C3LAC3"/>
<keyword evidence="9" id="KW-0472">Membrane</keyword>
<accession>A0A5C3LAC3</accession>
<evidence type="ECO:0000256" key="5">
    <source>
        <dbReference type="ARBA" id="ARBA00022801"/>
    </source>
</evidence>
<keyword evidence="4" id="KW-0479">Metal-binding</keyword>
<dbReference type="InterPro" id="IPR024079">
    <property type="entry name" value="MetalloPept_cat_dom_sf"/>
</dbReference>
<reference evidence="12 13" key="1">
    <citation type="journal article" date="2019" name="Nat. Ecol. Evol.">
        <title>Megaphylogeny resolves global patterns of mushroom evolution.</title>
        <authorList>
            <person name="Varga T."/>
            <person name="Krizsan K."/>
            <person name="Foldi C."/>
            <person name="Dima B."/>
            <person name="Sanchez-Garcia M."/>
            <person name="Sanchez-Ramirez S."/>
            <person name="Szollosi G.J."/>
            <person name="Szarkandi J.G."/>
            <person name="Papp V."/>
            <person name="Albert L."/>
            <person name="Andreopoulos W."/>
            <person name="Angelini C."/>
            <person name="Antonin V."/>
            <person name="Barry K.W."/>
            <person name="Bougher N.L."/>
            <person name="Buchanan P."/>
            <person name="Buyck B."/>
            <person name="Bense V."/>
            <person name="Catcheside P."/>
            <person name="Chovatia M."/>
            <person name="Cooper J."/>
            <person name="Damon W."/>
            <person name="Desjardin D."/>
            <person name="Finy P."/>
            <person name="Geml J."/>
            <person name="Haridas S."/>
            <person name="Hughes K."/>
            <person name="Justo A."/>
            <person name="Karasinski D."/>
            <person name="Kautmanova I."/>
            <person name="Kiss B."/>
            <person name="Kocsube S."/>
            <person name="Kotiranta H."/>
            <person name="LaButti K.M."/>
            <person name="Lechner B.E."/>
            <person name="Liimatainen K."/>
            <person name="Lipzen A."/>
            <person name="Lukacs Z."/>
            <person name="Mihaltcheva S."/>
            <person name="Morgado L.N."/>
            <person name="Niskanen T."/>
            <person name="Noordeloos M.E."/>
            <person name="Ohm R.A."/>
            <person name="Ortiz-Santana B."/>
            <person name="Ovrebo C."/>
            <person name="Racz N."/>
            <person name="Riley R."/>
            <person name="Savchenko A."/>
            <person name="Shiryaev A."/>
            <person name="Soop K."/>
            <person name="Spirin V."/>
            <person name="Szebenyi C."/>
            <person name="Tomsovsky M."/>
            <person name="Tulloss R.E."/>
            <person name="Uehling J."/>
            <person name="Grigoriev I.V."/>
            <person name="Vagvolgyi C."/>
            <person name="Papp T."/>
            <person name="Martin F.M."/>
            <person name="Miettinen O."/>
            <person name="Hibbett D.S."/>
            <person name="Nagy L.G."/>
        </authorList>
    </citation>
    <scope>NUCLEOTIDE SEQUENCE [LARGE SCALE GENOMIC DNA]</scope>
    <source>
        <strain evidence="12 13">CBS 121175</strain>
    </source>
</reference>
<evidence type="ECO:0000256" key="4">
    <source>
        <dbReference type="ARBA" id="ARBA00022723"/>
    </source>
</evidence>
<dbReference type="CDD" id="cd08662">
    <property type="entry name" value="M13"/>
    <property type="match status" value="1"/>
</dbReference>
<organism evidence="12 13">
    <name type="scientific">Coprinopsis marcescibilis</name>
    <name type="common">Agaric fungus</name>
    <name type="synonym">Psathyrella marcescibilis</name>
    <dbReference type="NCBI Taxonomy" id="230819"/>
    <lineage>
        <taxon>Eukaryota</taxon>
        <taxon>Fungi</taxon>
        <taxon>Dikarya</taxon>
        <taxon>Basidiomycota</taxon>
        <taxon>Agaricomycotina</taxon>
        <taxon>Agaricomycetes</taxon>
        <taxon>Agaricomycetidae</taxon>
        <taxon>Agaricales</taxon>
        <taxon>Agaricineae</taxon>
        <taxon>Psathyrellaceae</taxon>
        <taxon>Coprinopsis</taxon>
    </lineage>
</organism>
<dbReference type="GO" id="GO:0046872">
    <property type="term" value="F:metal ion binding"/>
    <property type="evidence" value="ECO:0007669"/>
    <property type="project" value="UniProtKB-KW"/>
</dbReference>